<evidence type="ECO:0000313" key="1">
    <source>
        <dbReference type="EMBL" id="CAG8847093.1"/>
    </source>
</evidence>
<accession>A0ABN7X564</accession>
<reference evidence="1 2" key="1">
    <citation type="submission" date="2021-06" db="EMBL/GenBank/DDBJ databases">
        <authorList>
            <person name="Kallberg Y."/>
            <person name="Tangrot J."/>
            <person name="Rosling A."/>
        </authorList>
    </citation>
    <scope>NUCLEOTIDE SEQUENCE [LARGE SCALE GENOMIC DNA]</scope>
    <source>
        <strain evidence="1 2">120-4 pot B 10/14</strain>
    </source>
</reference>
<feature type="non-terminal residue" evidence="1">
    <location>
        <position position="1"/>
    </location>
</feature>
<dbReference type="Proteomes" id="UP000789901">
    <property type="component" value="Unassembled WGS sequence"/>
</dbReference>
<proteinExistence type="predicted"/>
<name>A0ABN7X564_GIGMA</name>
<organism evidence="1 2">
    <name type="scientific">Gigaspora margarita</name>
    <dbReference type="NCBI Taxonomy" id="4874"/>
    <lineage>
        <taxon>Eukaryota</taxon>
        <taxon>Fungi</taxon>
        <taxon>Fungi incertae sedis</taxon>
        <taxon>Mucoromycota</taxon>
        <taxon>Glomeromycotina</taxon>
        <taxon>Glomeromycetes</taxon>
        <taxon>Diversisporales</taxon>
        <taxon>Gigasporaceae</taxon>
        <taxon>Gigaspora</taxon>
    </lineage>
</organism>
<dbReference type="EMBL" id="CAJVQB010086162">
    <property type="protein sequence ID" value="CAG8847093.1"/>
    <property type="molecule type" value="Genomic_DNA"/>
</dbReference>
<protein>
    <submittedName>
        <fullName evidence="1">34212_t:CDS:1</fullName>
    </submittedName>
</protein>
<comment type="caution">
    <text evidence="1">The sequence shown here is derived from an EMBL/GenBank/DDBJ whole genome shotgun (WGS) entry which is preliminary data.</text>
</comment>
<feature type="non-terminal residue" evidence="1">
    <location>
        <position position="54"/>
    </location>
</feature>
<gene>
    <name evidence="1" type="ORF">GMARGA_LOCUS38492</name>
</gene>
<sequence>LQSQILPNLGSADCTIYGNQKTLKILVNPIQKCRISAFSAFSAYKVYTIHKQKV</sequence>
<evidence type="ECO:0000313" key="2">
    <source>
        <dbReference type="Proteomes" id="UP000789901"/>
    </source>
</evidence>
<keyword evidence="2" id="KW-1185">Reference proteome</keyword>